<dbReference type="InterPro" id="IPR039143">
    <property type="entry name" value="GNPNAT1-like"/>
</dbReference>
<dbReference type="RefSeq" id="WP_034615048.1">
    <property type="nucleotide sequence ID" value="NZ_JSUM01000010.1"/>
</dbReference>
<dbReference type="OrthoDB" id="9796171at2"/>
<dbReference type="EMBL" id="JSUM01000010">
    <property type="protein sequence ID" value="KGQ70463.1"/>
    <property type="molecule type" value="Genomic_DNA"/>
</dbReference>
<evidence type="ECO:0000313" key="3">
    <source>
        <dbReference type="Proteomes" id="UP000030380"/>
    </source>
</evidence>
<dbReference type="STRING" id="505317.OA57_06365"/>
<evidence type="ECO:0000313" key="2">
    <source>
        <dbReference type="EMBL" id="KGQ70463.1"/>
    </source>
</evidence>
<dbReference type="AlphaFoldDB" id="A0A0A3AM29"/>
<dbReference type="Pfam" id="PF13673">
    <property type="entry name" value="Acetyltransf_10"/>
    <property type="match status" value="1"/>
</dbReference>
<dbReference type="PANTHER" id="PTHR13355">
    <property type="entry name" value="GLUCOSAMINE 6-PHOSPHATE N-ACETYLTRANSFERASE"/>
    <property type="match status" value="1"/>
</dbReference>
<accession>A0A0A3AM29</accession>
<dbReference type="PROSITE" id="PS51186">
    <property type="entry name" value="GNAT"/>
    <property type="match status" value="1"/>
</dbReference>
<comment type="caution">
    <text evidence="2">The sequence shown here is derived from an EMBL/GenBank/DDBJ whole genome shotgun (WGS) entry which is preliminary data.</text>
</comment>
<dbReference type="InterPro" id="IPR000182">
    <property type="entry name" value="GNAT_dom"/>
</dbReference>
<dbReference type="CDD" id="cd04301">
    <property type="entry name" value="NAT_SF"/>
    <property type="match status" value="1"/>
</dbReference>
<evidence type="ECO:0000259" key="1">
    <source>
        <dbReference type="PROSITE" id="PS51186"/>
    </source>
</evidence>
<proteinExistence type="predicted"/>
<dbReference type="InterPro" id="IPR016181">
    <property type="entry name" value="Acyl_CoA_acyltransferase"/>
</dbReference>
<dbReference type="GO" id="GO:0004343">
    <property type="term" value="F:glucosamine 6-phosphate N-acetyltransferase activity"/>
    <property type="evidence" value="ECO:0007669"/>
    <property type="project" value="TreeGrafter"/>
</dbReference>
<dbReference type="SUPFAM" id="SSF55729">
    <property type="entry name" value="Acyl-CoA N-acyltransferases (Nat)"/>
    <property type="match status" value="1"/>
</dbReference>
<dbReference type="Gene3D" id="3.40.630.30">
    <property type="match status" value="1"/>
</dbReference>
<sequence>MIIARWTNSLQDPVYLDGLQIRKTVFVEEQGFSMEIEIDEFEDKCEYLTLYSAQNQPLATARIYPYAGGVYKLQRIAVLKSQRGKKLGERLMTEMERRAAAYGATDLILGAQDSAIPFYQKCGYRVYGEGYDEEGVSHHNMQKTLVLT</sequence>
<dbReference type="Proteomes" id="UP000030380">
    <property type="component" value="Unassembled WGS sequence"/>
</dbReference>
<name>A0A0A3AM29_9PAST</name>
<keyword evidence="3" id="KW-1185">Reference proteome</keyword>
<feature type="domain" description="N-acetyltransferase" evidence="1">
    <location>
        <begin position="1"/>
        <end position="146"/>
    </location>
</feature>
<gene>
    <name evidence="2" type="ORF">OA57_06365</name>
</gene>
<dbReference type="PANTHER" id="PTHR13355:SF11">
    <property type="entry name" value="GLUCOSAMINE 6-PHOSPHATE N-ACETYLTRANSFERASE"/>
    <property type="match status" value="1"/>
</dbReference>
<reference evidence="2 3" key="1">
    <citation type="submission" date="2014-11" db="EMBL/GenBank/DDBJ databases">
        <title>Draft genome sequence of Chelonobacter oris 1662T, associated with respiratory disease in Hermann's Tortoises.</title>
        <authorList>
            <person name="Kudirkiene E."/>
            <person name="Hansen M.J."/>
            <person name="Bojesen A.M."/>
        </authorList>
    </citation>
    <scope>NUCLEOTIDE SEQUENCE [LARGE SCALE GENOMIC DNA]</scope>
    <source>
        <strain evidence="2 3">1662</strain>
    </source>
</reference>
<protein>
    <recommendedName>
        <fullName evidence="1">N-acetyltransferase domain-containing protein</fullName>
    </recommendedName>
</protein>
<organism evidence="2 3">
    <name type="scientific">Chelonobacter oris</name>
    <dbReference type="NCBI Taxonomy" id="505317"/>
    <lineage>
        <taxon>Bacteria</taxon>
        <taxon>Pseudomonadati</taxon>
        <taxon>Pseudomonadota</taxon>
        <taxon>Gammaproteobacteria</taxon>
        <taxon>Pasteurellales</taxon>
        <taxon>Pasteurellaceae</taxon>
        <taxon>Chelonobacter</taxon>
    </lineage>
</organism>